<gene>
    <name evidence="2" type="ORF">GOHSU_19_00020</name>
</gene>
<accession>L7L8Y9</accession>
<comment type="caution">
    <text evidence="2">The sequence shown here is derived from an EMBL/GenBank/DDBJ whole genome shotgun (WGS) entry which is preliminary data.</text>
</comment>
<protein>
    <submittedName>
        <fullName evidence="2">Uncharacterized protein</fullName>
    </submittedName>
</protein>
<proteinExistence type="predicted"/>
<feature type="region of interest" description="Disordered" evidence="1">
    <location>
        <begin position="1"/>
        <end position="67"/>
    </location>
</feature>
<name>L7L8Y9_9ACTN</name>
<dbReference type="EMBL" id="BANT01000019">
    <property type="protein sequence ID" value="GAC57399.1"/>
    <property type="molecule type" value="Genomic_DNA"/>
</dbReference>
<feature type="compositionally biased region" description="Pro residues" evidence="1">
    <location>
        <begin position="14"/>
        <end position="36"/>
    </location>
</feature>
<evidence type="ECO:0000313" key="3">
    <source>
        <dbReference type="Proteomes" id="UP000053405"/>
    </source>
</evidence>
<reference evidence="2 3" key="1">
    <citation type="submission" date="2012-12" db="EMBL/GenBank/DDBJ databases">
        <title>Whole genome shotgun sequence of Gordonia hirsuta NBRC 16056.</title>
        <authorList>
            <person name="Isaki-Nakamura S."/>
            <person name="Hosoyama A."/>
            <person name="Tsuchikane K."/>
            <person name="Katsumata H."/>
            <person name="Baba S."/>
            <person name="Yamazaki S."/>
            <person name="Fujita N."/>
        </authorList>
    </citation>
    <scope>NUCLEOTIDE SEQUENCE [LARGE SCALE GENOMIC DNA]</scope>
    <source>
        <strain evidence="2 3">NBRC 16056</strain>
    </source>
</reference>
<evidence type="ECO:0000256" key="1">
    <source>
        <dbReference type="SAM" id="MobiDB-lite"/>
    </source>
</evidence>
<organism evidence="2 3">
    <name type="scientific">Gordonia hirsuta DSM 44140 = NBRC 16056</name>
    <dbReference type="NCBI Taxonomy" id="1121927"/>
    <lineage>
        <taxon>Bacteria</taxon>
        <taxon>Bacillati</taxon>
        <taxon>Actinomycetota</taxon>
        <taxon>Actinomycetes</taxon>
        <taxon>Mycobacteriales</taxon>
        <taxon>Gordoniaceae</taxon>
        <taxon>Gordonia</taxon>
    </lineage>
</organism>
<sequence>MTGMNGKTYTPTAPQRPAPDPQPAPEPAPQPAPETPPTFTCHSCQQSHPIAADTPEQPAMEPNRPAQRLTVMDPFYLEHYDALAELGLADDPEAWQALDTIRQILAAYGAQTALSR</sequence>
<keyword evidence="3" id="KW-1185">Reference proteome</keyword>
<evidence type="ECO:0000313" key="2">
    <source>
        <dbReference type="EMBL" id="GAC57399.1"/>
    </source>
</evidence>
<dbReference type="AlphaFoldDB" id="L7L8Y9"/>
<dbReference type="Proteomes" id="UP000053405">
    <property type="component" value="Unassembled WGS sequence"/>
</dbReference>